<dbReference type="Pfam" id="PF01494">
    <property type="entry name" value="FAD_binding_3"/>
    <property type="match status" value="1"/>
</dbReference>
<organism evidence="11 12">
    <name type="scientific">Kangiella geojedonensis</name>
    <dbReference type="NCBI Taxonomy" id="914150"/>
    <lineage>
        <taxon>Bacteria</taxon>
        <taxon>Pseudomonadati</taxon>
        <taxon>Pseudomonadota</taxon>
        <taxon>Gammaproteobacteria</taxon>
        <taxon>Kangiellales</taxon>
        <taxon>Kangiellaceae</taxon>
        <taxon>Kangiella</taxon>
    </lineage>
</organism>
<evidence type="ECO:0000259" key="10">
    <source>
        <dbReference type="Pfam" id="PF01494"/>
    </source>
</evidence>
<evidence type="ECO:0000313" key="12">
    <source>
        <dbReference type="Proteomes" id="UP000034071"/>
    </source>
</evidence>
<gene>
    <name evidence="9" type="primary">kmo</name>
    <name evidence="11" type="ORF">TQ33_1990</name>
</gene>
<keyword evidence="3 9" id="KW-0662">Pyridine nucleotide biosynthesis</keyword>
<accession>A0A0F6RDH6</accession>
<keyword evidence="12" id="KW-1185">Reference proteome</keyword>
<dbReference type="PANTHER" id="PTHR46028:SF2">
    <property type="entry name" value="KYNURENINE 3-MONOOXYGENASE"/>
    <property type="match status" value="1"/>
</dbReference>
<protein>
    <recommendedName>
        <fullName evidence="9">Kynurenine 3-monooxygenase</fullName>
        <ecNumber evidence="9">1.14.13.9</ecNumber>
    </recommendedName>
    <alternativeName>
        <fullName evidence="9">Kynurenine 3-hydroxylase</fullName>
    </alternativeName>
</protein>
<dbReference type="Proteomes" id="UP000034071">
    <property type="component" value="Chromosome"/>
</dbReference>
<dbReference type="InterPro" id="IPR002938">
    <property type="entry name" value="FAD-bd"/>
</dbReference>
<keyword evidence="2 9" id="KW-0285">Flavoprotein</keyword>
<evidence type="ECO:0000256" key="2">
    <source>
        <dbReference type="ARBA" id="ARBA00022630"/>
    </source>
</evidence>
<evidence type="ECO:0000256" key="1">
    <source>
        <dbReference type="ARBA" id="ARBA00001974"/>
    </source>
</evidence>
<dbReference type="EMBL" id="CP010975">
    <property type="protein sequence ID" value="AKE52921.1"/>
    <property type="molecule type" value="Genomic_DNA"/>
</dbReference>
<name>A0A0F6RDH6_9GAMM</name>
<evidence type="ECO:0000256" key="4">
    <source>
        <dbReference type="ARBA" id="ARBA00022827"/>
    </source>
</evidence>
<comment type="pathway">
    <text evidence="9">Cofactor biosynthesis; NAD(+) biosynthesis; quinolinate from L-kynurenine: step 1/3.</text>
</comment>
<evidence type="ECO:0000256" key="6">
    <source>
        <dbReference type="ARBA" id="ARBA00023002"/>
    </source>
</evidence>
<dbReference type="PATRIC" id="fig|914150.5.peg.2018"/>
<dbReference type="STRING" id="914150.TQ33_1990"/>
<dbReference type="GO" id="GO:0004502">
    <property type="term" value="F:kynurenine 3-monooxygenase activity"/>
    <property type="evidence" value="ECO:0007669"/>
    <property type="project" value="UniProtKB-UniRule"/>
</dbReference>
<keyword evidence="6 9" id="KW-0560">Oxidoreductase</keyword>
<reference evidence="11 12" key="1">
    <citation type="submission" date="2015-02" db="EMBL/GenBank/DDBJ databases">
        <title>Complete genome sequence of Kangiella geojedonensis strain YCS-5T.</title>
        <authorList>
            <person name="Kim K.M."/>
        </authorList>
    </citation>
    <scope>NUCLEOTIDE SEQUENCE [LARGE SCALE GENOMIC DNA]</scope>
    <source>
        <strain evidence="11 12">YCS-5</strain>
    </source>
</reference>
<comment type="similarity">
    <text evidence="9">Belongs to the aromatic-ring hydroxylase family. KMO subfamily.</text>
</comment>
<evidence type="ECO:0000256" key="9">
    <source>
        <dbReference type="HAMAP-Rule" id="MF_01971"/>
    </source>
</evidence>
<keyword evidence="4 9" id="KW-0274">FAD</keyword>
<dbReference type="GO" id="GO:0070189">
    <property type="term" value="P:kynurenine metabolic process"/>
    <property type="evidence" value="ECO:0007669"/>
    <property type="project" value="TreeGrafter"/>
</dbReference>
<dbReference type="PANTHER" id="PTHR46028">
    <property type="entry name" value="KYNURENINE 3-MONOOXYGENASE"/>
    <property type="match status" value="1"/>
</dbReference>
<comment type="catalytic activity">
    <reaction evidence="8 9">
        <text>L-kynurenine + NADPH + O2 + H(+) = 3-hydroxy-L-kynurenine + NADP(+) + H2O</text>
        <dbReference type="Rhea" id="RHEA:20545"/>
        <dbReference type="ChEBI" id="CHEBI:15377"/>
        <dbReference type="ChEBI" id="CHEBI:15378"/>
        <dbReference type="ChEBI" id="CHEBI:15379"/>
        <dbReference type="ChEBI" id="CHEBI:57783"/>
        <dbReference type="ChEBI" id="CHEBI:57959"/>
        <dbReference type="ChEBI" id="CHEBI:58125"/>
        <dbReference type="ChEBI" id="CHEBI:58349"/>
        <dbReference type="EC" id="1.14.13.9"/>
    </reaction>
</comment>
<dbReference type="RefSeq" id="WP_046561928.1">
    <property type="nucleotide sequence ID" value="NZ_CP010975.1"/>
</dbReference>
<evidence type="ECO:0000256" key="7">
    <source>
        <dbReference type="ARBA" id="ARBA00023033"/>
    </source>
</evidence>
<dbReference type="PRINTS" id="PR00420">
    <property type="entry name" value="RNGMNOXGNASE"/>
</dbReference>
<dbReference type="FunFam" id="3.50.50.60:FF:000185">
    <property type="entry name" value="Kynurenine 3-monooxygenase"/>
    <property type="match status" value="1"/>
</dbReference>
<dbReference type="UniPathway" id="UPA00253">
    <property type="reaction ID" value="UER00328"/>
</dbReference>
<dbReference type="EC" id="1.14.13.9" evidence="9"/>
<dbReference type="GO" id="GO:0009435">
    <property type="term" value="P:NAD+ biosynthetic process"/>
    <property type="evidence" value="ECO:0007669"/>
    <property type="project" value="UniProtKB-UniPathway"/>
</dbReference>
<evidence type="ECO:0000256" key="3">
    <source>
        <dbReference type="ARBA" id="ARBA00022642"/>
    </source>
</evidence>
<dbReference type="GO" id="GO:0043420">
    <property type="term" value="P:anthranilate metabolic process"/>
    <property type="evidence" value="ECO:0007669"/>
    <property type="project" value="UniProtKB-UniRule"/>
</dbReference>
<comment type="function">
    <text evidence="9">Catalyzes the hydroxylation of L-kynurenine (L-Kyn) to form 3-hydroxy-L-kynurenine (L-3OHKyn). Required for synthesis of quinolinic acid.</text>
</comment>
<dbReference type="AlphaFoldDB" id="A0A0F6RDH6"/>
<feature type="domain" description="FAD-binding" evidence="10">
    <location>
        <begin position="6"/>
        <end position="353"/>
    </location>
</feature>
<keyword evidence="5 9" id="KW-0521">NADP</keyword>
<comment type="cofactor">
    <cofactor evidence="1 9">
        <name>FAD</name>
        <dbReference type="ChEBI" id="CHEBI:57692"/>
    </cofactor>
</comment>
<proteinExistence type="inferred from homology"/>
<dbReference type="HOGENOM" id="CLU_023210_0_1_6"/>
<dbReference type="InterPro" id="IPR036188">
    <property type="entry name" value="FAD/NAD-bd_sf"/>
</dbReference>
<dbReference type="GO" id="GO:0019805">
    <property type="term" value="P:quinolinate biosynthetic process"/>
    <property type="evidence" value="ECO:0007669"/>
    <property type="project" value="UniProtKB-UniRule"/>
</dbReference>
<evidence type="ECO:0000256" key="8">
    <source>
        <dbReference type="ARBA" id="ARBA00047818"/>
    </source>
</evidence>
<dbReference type="OrthoDB" id="9782160at2"/>
<evidence type="ECO:0000256" key="5">
    <source>
        <dbReference type="ARBA" id="ARBA00022857"/>
    </source>
</evidence>
<dbReference type="KEGG" id="kge:TQ33_1990"/>
<dbReference type="InterPro" id="IPR027545">
    <property type="entry name" value="Kynurenine_monooxygenase"/>
</dbReference>
<dbReference type="SUPFAM" id="SSF51905">
    <property type="entry name" value="FAD/NAD(P)-binding domain"/>
    <property type="match status" value="1"/>
</dbReference>
<dbReference type="GO" id="GO:0006569">
    <property type="term" value="P:L-tryptophan catabolic process"/>
    <property type="evidence" value="ECO:0007669"/>
    <property type="project" value="UniProtKB-UniRule"/>
</dbReference>
<dbReference type="HAMAP" id="MF_01971">
    <property type="entry name" value="Kynurenine_monooxygenase"/>
    <property type="match status" value="1"/>
</dbReference>
<keyword evidence="7 9" id="KW-0503">Monooxygenase</keyword>
<dbReference type="Gene3D" id="3.50.50.60">
    <property type="entry name" value="FAD/NAD(P)-binding domain"/>
    <property type="match status" value="1"/>
</dbReference>
<sequence>MSQHITMIGAGLVGSLMSIYLGQRGYKVDVYDKLPDIRQASIPAGRSINLALANRGIRALQQVGVMDKVNQLLIPMKGRMLHDVTGKLTLQPYGQKPEEVIYSVSRAGLVSLLRDEAEATNNVTFHFETKLVDIDPENQTINLKNEQNDDVMTHQYDILLGTDGAGSKTRRSLESLGLTGFSSDLLEHSYKELTIPAGDVNQFQIDKEALHIWPRGGYMLIALPNLDGSFTVTLFMPNKGPISFEAFSDKKAVERFFKEQFSDVLELIPNLADDYFTNPTGILGTVRAKNWAHGNILLFGDASHAIVPFHGQGMNCGFEDCSELYRLLNKHSDDWSKVISEFTSARRDNADAIADMALENYVEMRDSVRDPQFQLKKAIAFKLEQHYPTQFIPRYSMVMFHHIPYADAYRRGKVQADILTQLSSGNDNIDDIDWQLAAQLVQDKLEPISKEFLH</sequence>
<evidence type="ECO:0000313" key="11">
    <source>
        <dbReference type="EMBL" id="AKE52921.1"/>
    </source>
</evidence>
<dbReference type="GO" id="GO:0071949">
    <property type="term" value="F:FAD binding"/>
    <property type="evidence" value="ECO:0007669"/>
    <property type="project" value="InterPro"/>
</dbReference>